<accession>A0A517N6X9</accession>
<feature type="region of interest" description="Disordered" evidence="1">
    <location>
        <begin position="317"/>
        <end position="353"/>
    </location>
</feature>
<dbReference type="KEGG" id="rlc:K227x_12490"/>
<evidence type="ECO:0000313" key="3">
    <source>
        <dbReference type="EMBL" id="QDT02870.1"/>
    </source>
</evidence>
<sequence length="353" mass="39760">MTRPIASLSMDLDNQWAYLRAAGREDWAQRPGYLPQVIDRIVDVLGDSQLPLTVFVVGRDLSDDDVGRSNIDAIESFDRLADWEAANHSLNHLPWMHTMDQEQIVSEIETTHQRIAQSLGRRPLGFRGPGFSCPDSVLRVLSELDYAYDASIFPTSIAPIARMAFLIKSDLKGEQRERAKKLYGGFSSLRQPNRPFLRTIDDSQLWEMPVTVMPWTRTPIHFSYFTYLASFSTLAAKTYFRTAIRLCRMTGTPPSLLLHPPDFLGSEDDHDMSYFPAMNMAVKDKLAIVRWALELYAETFDVRTMIGQLRDSVAGVDERIGGPNRDADHPSLPSHAGHRATADSSGFVATDHD</sequence>
<dbReference type="GO" id="GO:0005975">
    <property type="term" value="P:carbohydrate metabolic process"/>
    <property type="evidence" value="ECO:0007669"/>
    <property type="project" value="InterPro"/>
</dbReference>
<dbReference type="RefSeq" id="WP_145168667.1">
    <property type="nucleotide sequence ID" value="NZ_CP036525.1"/>
</dbReference>
<dbReference type="Proteomes" id="UP000318538">
    <property type="component" value="Chromosome"/>
</dbReference>
<dbReference type="Gene3D" id="3.20.20.370">
    <property type="entry name" value="Glycoside hydrolase/deacetylase"/>
    <property type="match status" value="1"/>
</dbReference>
<dbReference type="GO" id="GO:0016810">
    <property type="term" value="F:hydrolase activity, acting on carbon-nitrogen (but not peptide) bonds"/>
    <property type="evidence" value="ECO:0007669"/>
    <property type="project" value="InterPro"/>
</dbReference>
<reference evidence="3 4" key="1">
    <citation type="submission" date="2019-02" db="EMBL/GenBank/DDBJ databases">
        <title>Deep-cultivation of Planctomycetes and their phenomic and genomic characterization uncovers novel biology.</title>
        <authorList>
            <person name="Wiegand S."/>
            <person name="Jogler M."/>
            <person name="Boedeker C."/>
            <person name="Pinto D."/>
            <person name="Vollmers J."/>
            <person name="Rivas-Marin E."/>
            <person name="Kohn T."/>
            <person name="Peeters S.H."/>
            <person name="Heuer A."/>
            <person name="Rast P."/>
            <person name="Oberbeckmann S."/>
            <person name="Bunk B."/>
            <person name="Jeske O."/>
            <person name="Meyerdierks A."/>
            <person name="Storesund J.E."/>
            <person name="Kallscheuer N."/>
            <person name="Luecker S."/>
            <person name="Lage O.M."/>
            <person name="Pohl T."/>
            <person name="Merkel B.J."/>
            <person name="Hornburger P."/>
            <person name="Mueller R.-W."/>
            <person name="Bruemmer F."/>
            <person name="Labrenz M."/>
            <person name="Spormann A.M."/>
            <person name="Op den Camp H."/>
            <person name="Overmann J."/>
            <person name="Amann R."/>
            <person name="Jetten M.S.M."/>
            <person name="Mascher T."/>
            <person name="Medema M.H."/>
            <person name="Devos D.P."/>
            <person name="Kaster A.-K."/>
            <person name="Ovreas L."/>
            <person name="Rohde M."/>
            <person name="Galperin M.Y."/>
            <person name="Jogler C."/>
        </authorList>
    </citation>
    <scope>NUCLEOTIDE SEQUENCE [LARGE SCALE GENOMIC DNA]</scope>
    <source>
        <strain evidence="3 4">K22_7</strain>
    </source>
</reference>
<dbReference type="AlphaFoldDB" id="A0A517N6X9"/>
<feature type="compositionally biased region" description="Basic and acidic residues" evidence="1">
    <location>
        <begin position="317"/>
        <end position="329"/>
    </location>
</feature>
<dbReference type="OrthoDB" id="9763050at2"/>
<proteinExistence type="predicted"/>
<protein>
    <submittedName>
        <fullName evidence="3">Polysaccharide deacetylase</fullName>
    </submittedName>
</protein>
<dbReference type="CDD" id="cd10940">
    <property type="entry name" value="CE4_PuuE_HpPgdA_like_1"/>
    <property type="match status" value="1"/>
</dbReference>
<dbReference type="InterPro" id="IPR011330">
    <property type="entry name" value="Glyco_hydro/deAcase_b/a-brl"/>
</dbReference>
<dbReference type="PROSITE" id="PS51677">
    <property type="entry name" value="NODB"/>
    <property type="match status" value="1"/>
</dbReference>
<organism evidence="3 4">
    <name type="scientific">Rubripirellula lacrimiformis</name>
    <dbReference type="NCBI Taxonomy" id="1930273"/>
    <lineage>
        <taxon>Bacteria</taxon>
        <taxon>Pseudomonadati</taxon>
        <taxon>Planctomycetota</taxon>
        <taxon>Planctomycetia</taxon>
        <taxon>Pirellulales</taxon>
        <taxon>Pirellulaceae</taxon>
        <taxon>Rubripirellula</taxon>
    </lineage>
</organism>
<dbReference type="Pfam" id="PF01522">
    <property type="entry name" value="Polysacc_deac_1"/>
    <property type="match status" value="1"/>
</dbReference>
<evidence type="ECO:0000313" key="4">
    <source>
        <dbReference type="Proteomes" id="UP000318538"/>
    </source>
</evidence>
<name>A0A517N6X9_9BACT</name>
<dbReference type="InterPro" id="IPR002509">
    <property type="entry name" value="NODB_dom"/>
</dbReference>
<dbReference type="EMBL" id="CP036525">
    <property type="protein sequence ID" value="QDT02870.1"/>
    <property type="molecule type" value="Genomic_DNA"/>
</dbReference>
<evidence type="ECO:0000256" key="1">
    <source>
        <dbReference type="SAM" id="MobiDB-lite"/>
    </source>
</evidence>
<gene>
    <name evidence="3" type="ORF">K227x_12490</name>
</gene>
<feature type="domain" description="NodB homology" evidence="2">
    <location>
        <begin position="25"/>
        <end position="292"/>
    </location>
</feature>
<keyword evidence="4" id="KW-1185">Reference proteome</keyword>
<evidence type="ECO:0000259" key="2">
    <source>
        <dbReference type="PROSITE" id="PS51677"/>
    </source>
</evidence>
<dbReference type="SUPFAM" id="SSF88713">
    <property type="entry name" value="Glycoside hydrolase/deacetylase"/>
    <property type="match status" value="1"/>
</dbReference>